<dbReference type="AlphaFoldDB" id="A0AAE4FHC9"/>
<dbReference type="RefSeq" id="WP_036413579.1">
    <property type="nucleotide sequence ID" value="NZ_CP026046.1"/>
</dbReference>
<evidence type="ECO:0000313" key="2">
    <source>
        <dbReference type="Proteomes" id="UP001182247"/>
    </source>
</evidence>
<gene>
    <name evidence="1" type="ORF">OSC06_20300</name>
</gene>
<organism evidence="1 2">
    <name type="scientific">Morganella morganii</name>
    <name type="common">Proteus morganii</name>
    <dbReference type="NCBI Taxonomy" id="582"/>
    <lineage>
        <taxon>Bacteria</taxon>
        <taxon>Pseudomonadati</taxon>
        <taxon>Pseudomonadota</taxon>
        <taxon>Gammaproteobacteria</taxon>
        <taxon>Enterobacterales</taxon>
        <taxon>Morganellaceae</taxon>
        <taxon>Morganella</taxon>
    </lineage>
</organism>
<sequence length="75" mass="8466">MPEQKKQSVKMIITVALGTPPTINVDVQNELHINEEQPLTKYFLERVSEYISGKEATTNAITKAAQDTLTKRNIH</sequence>
<dbReference type="EMBL" id="JAPKIY010000059">
    <property type="protein sequence ID" value="MDS0900292.1"/>
    <property type="molecule type" value="Genomic_DNA"/>
</dbReference>
<proteinExistence type="predicted"/>
<evidence type="ECO:0000313" key="1">
    <source>
        <dbReference type="EMBL" id="MDS0900292.1"/>
    </source>
</evidence>
<dbReference type="Proteomes" id="UP001182247">
    <property type="component" value="Unassembled WGS sequence"/>
</dbReference>
<reference evidence="1" key="1">
    <citation type="submission" date="2023-02" db="EMBL/GenBank/DDBJ databases">
        <title>Detection, antimicrobial susceptibility and genomic characterization of NDM-producing species of Morganellaceae, Yersiniaceae, and Enterobacteriaceae other than Klebsiella.</title>
        <authorList>
            <person name="Camargo C.H."/>
            <person name="Sacchi C.T."/>
            <person name="Campos K.R."/>
        </authorList>
    </citation>
    <scope>NUCLEOTIDE SEQUENCE</scope>
    <source>
        <strain evidence="1">1189_21</strain>
    </source>
</reference>
<protein>
    <submittedName>
        <fullName evidence="1">Uncharacterized protein</fullName>
    </submittedName>
</protein>
<comment type="caution">
    <text evidence="1">The sequence shown here is derived from an EMBL/GenBank/DDBJ whole genome shotgun (WGS) entry which is preliminary data.</text>
</comment>
<accession>A0AAE4FHC9</accession>
<name>A0AAE4FHC9_MORMO</name>